<proteinExistence type="predicted"/>
<keyword evidence="2" id="KW-1185">Reference proteome</keyword>
<dbReference type="RefSeq" id="WP_076685649.1">
    <property type="nucleotide sequence ID" value="NZ_CP015588.1"/>
</dbReference>
<evidence type="ECO:0008006" key="3">
    <source>
        <dbReference type="Google" id="ProtNLM"/>
    </source>
</evidence>
<dbReference type="Proteomes" id="UP000187191">
    <property type="component" value="Chromosome"/>
</dbReference>
<dbReference type="EMBL" id="CP015588">
    <property type="protein sequence ID" value="APY87767.1"/>
    <property type="molecule type" value="Genomic_DNA"/>
</dbReference>
<accession>A0ABM6GUL0</accession>
<protein>
    <recommendedName>
        <fullName evidence="3">DNA primase/polymerase bifunctional N-terminal domain-containing protein</fullName>
    </recommendedName>
</protein>
<evidence type="ECO:0000313" key="2">
    <source>
        <dbReference type="Proteomes" id="UP000187191"/>
    </source>
</evidence>
<reference evidence="1 2" key="1">
    <citation type="submission" date="2016-05" db="EMBL/GenBank/DDBJ databases">
        <authorList>
            <person name="Gu J."/>
        </authorList>
    </citation>
    <scope>NUCLEOTIDE SEQUENCE [LARGE SCALE GENOMIC DNA]</scope>
    <source>
        <strain evidence="1 2">ACCC40021</strain>
    </source>
</reference>
<evidence type="ECO:0000313" key="1">
    <source>
        <dbReference type="EMBL" id="APY87767.1"/>
    </source>
</evidence>
<sequence length="164" mass="18314">MIVPRARRESAAWLAHAQEGSEQAWLEWETRGVALLPLGRRFDAVRMPEPLVYAALDTTEPQEVARLLTQVLAGPVIYDGRTMGGTYYALVRPREQTDEPRAWKHEVAAPLLSDGTFLGVPRLDRTQPPGTHWVVPPAFEGDLCPERWVAAFVAKGRRASEEST</sequence>
<name>A0ABM6GUL0_9ACTN</name>
<organism evidence="1 2">
    <name type="scientific">Streptomyces alfalfae</name>
    <dbReference type="NCBI Taxonomy" id="1642299"/>
    <lineage>
        <taxon>Bacteria</taxon>
        <taxon>Bacillati</taxon>
        <taxon>Actinomycetota</taxon>
        <taxon>Actinomycetes</taxon>
        <taxon>Kitasatosporales</taxon>
        <taxon>Streptomycetaceae</taxon>
        <taxon>Streptomyces</taxon>
    </lineage>
</organism>
<gene>
    <name evidence="1" type="ORF">A7J05_20460</name>
</gene>